<dbReference type="OrthoDB" id="9780321at2"/>
<evidence type="ECO:0000256" key="4">
    <source>
        <dbReference type="ARBA" id="ARBA00023163"/>
    </source>
</evidence>
<evidence type="ECO:0000256" key="1">
    <source>
        <dbReference type="ARBA" id="ARBA00023015"/>
    </source>
</evidence>
<gene>
    <name evidence="7" type="primary">rpoD</name>
    <name evidence="7" type="ORF">Pan241w_19260</name>
</gene>
<dbReference type="InterPro" id="IPR013325">
    <property type="entry name" value="RNA_pol_sigma_r2"/>
</dbReference>
<dbReference type="GO" id="GO:0003677">
    <property type="term" value="F:DNA binding"/>
    <property type="evidence" value="ECO:0007669"/>
    <property type="project" value="UniProtKB-KW"/>
</dbReference>
<dbReference type="Proteomes" id="UP000317171">
    <property type="component" value="Chromosome"/>
</dbReference>
<dbReference type="Pfam" id="PF04542">
    <property type="entry name" value="Sigma70_r2"/>
    <property type="match status" value="1"/>
</dbReference>
<dbReference type="InterPro" id="IPR000943">
    <property type="entry name" value="RNA_pol_sigma70"/>
</dbReference>
<dbReference type="InterPro" id="IPR013324">
    <property type="entry name" value="RNA_pol_sigma_r3/r4-like"/>
</dbReference>
<dbReference type="RefSeq" id="WP_145214125.1">
    <property type="nucleotide sequence ID" value="NZ_CP036269.1"/>
</dbReference>
<evidence type="ECO:0000313" key="7">
    <source>
        <dbReference type="EMBL" id="QDT41858.1"/>
    </source>
</evidence>
<dbReference type="SUPFAM" id="SSF88659">
    <property type="entry name" value="Sigma3 and sigma4 domains of RNA polymerase sigma factors"/>
    <property type="match status" value="1"/>
</dbReference>
<dbReference type="PANTHER" id="PTHR30603:SF60">
    <property type="entry name" value="RNA POLYMERASE SIGMA FACTOR RPOD"/>
    <property type="match status" value="1"/>
</dbReference>
<dbReference type="Pfam" id="PF04545">
    <property type="entry name" value="Sigma70_r4"/>
    <property type="match status" value="1"/>
</dbReference>
<dbReference type="InterPro" id="IPR007630">
    <property type="entry name" value="RNA_pol_sigma70_r4"/>
</dbReference>
<dbReference type="GO" id="GO:0006352">
    <property type="term" value="P:DNA-templated transcription initiation"/>
    <property type="evidence" value="ECO:0007669"/>
    <property type="project" value="InterPro"/>
</dbReference>
<keyword evidence="1" id="KW-0805">Transcription regulation</keyword>
<evidence type="ECO:0000259" key="5">
    <source>
        <dbReference type="Pfam" id="PF04542"/>
    </source>
</evidence>
<dbReference type="InterPro" id="IPR014284">
    <property type="entry name" value="RNA_pol_sigma-70_dom"/>
</dbReference>
<accession>A0A517RDA6</accession>
<keyword evidence="3" id="KW-0238">DNA-binding</keyword>
<dbReference type="SUPFAM" id="SSF88946">
    <property type="entry name" value="Sigma2 domain of RNA polymerase sigma factors"/>
    <property type="match status" value="1"/>
</dbReference>
<keyword evidence="8" id="KW-1185">Reference proteome</keyword>
<dbReference type="CDD" id="cd06171">
    <property type="entry name" value="Sigma70_r4"/>
    <property type="match status" value="1"/>
</dbReference>
<keyword evidence="2" id="KW-0731">Sigma factor</keyword>
<dbReference type="KEGG" id="gaz:Pan241w_19260"/>
<sequence>MIACSCLLEAQQEKATRRRAERLLQTEIDFISNPSFKNWDVEGEIEFQLGSGSSSREMKHSSPLLKNPRQLPAHLARLCEGDVLSADEEQALFRRMNYLKYKANVLRSQLNPETCSDQDLDTIELLLDEALRVRNQIFRSNMRLVVSIIKKCVTPHVTFDDLLSDGIWTLMKAVDKFDYDRGFRFSTYAYRAITNYAYRKIADQRKEHSRFTQAKQEQPLEEVTEEKRPEMDEQTWLELSELLEQKIESLDQREQLIVRARYALGRDSKVQTFQKLADQLGVSKERVRQLEQRAVAKLRKMAEETRLDQIHELVG</sequence>
<name>A0A517RDA6_9PLAN</name>
<keyword evidence="4" id="KW-0804">Transcription</keyword>
<dbReference type="PRINTS" id="PR00046">
    <property type="entry name" value="SIGMA70FCT"/>
</dbReference>
<evidence type="ECO:0000313" key="8">
    <source>
        <dbReference type="Proteomes" id="UP000317171"/>
    </source>
</evidence>
<dbReference type="NCBIfam" id="TIGR02937">
    <property type="entry name" value="sigma70-ECF"/>
    <property type="match status" value="1"/>
</dbReference>
<protein>
    <submittedName>
        <fullName evidence="7">RNA polymerase sigma factor RpoD</fullName>
    </submittedName>
</protein>
<dbReference type="Gene3D" id="1.10.10.10">
    <property type="entry name" value="Winged helix-like DNA-binding domain superfamily/Winged helix DNA-binding domain"/>
    <property type="match status" value="1"/>
</dbReference>
<dbReference type="InterPro" id="IPR050239">
    <property type="entry name" value="Sigma-70_RNA_pol_init_factors"/>
</dbReference>
<dbReference type="InterPro" id="IPR007627">
    <property type="entry name" value="RNA_pol_sigma70_r2"/>
</dbReference>
<evidence type="ECO:0000259" key="6">
    <source>
        <dbReference type="Pfam" id="PF04545"/>
    </source>
</evidence>
<evidence type="ECO:0000256" key="2">
    <source>
        <dbReference type="ARBA" id="ARBA00023082"/>
    </source>
</evidence>
<dbReference type="AlphaFoldDB" id="A0A517RDA6"/>
<dbReference type="InterPro" id="IPR036388">
    <property type="entry name" value="WH-like_DNA-bd_sf"/>
</dbReference>
<dbReference type="Gene3D" id="1.20.120.1810">
    <property type="match status" value="1"/>
</dbReference>
<dbReference type="PANTHER" id="PTHR30603">
    <property type="entry name" value="RNA POLYMERASE SIGMA FACTOR RPO"/>
    <property type="match status" value="1"/>
</dbReference>
<reference evidence="7 8" key="1">
    <citation type="submission" date="2019-02" db="EMBL/GenBank/DDBJ databases">
        <title>Deep-cultivation of Planctomycetes and their phenomic and genomic characterization uncovers novel biology.</title>
        <authorList>
            <person name="Wiegand S."/>
            <person name="Jogler M."/>
            <person name="Boedeker C."/>
            <person name="Pinto D."/>
            <person name="Vollmers J."/>
            <person name="Rivas-Marin E."/>
            <person name="Kohn T."/>
            <person name="Peeters S.H."/>
            <person name="Heuer A."/>
            <person name="Rast P."/>
            <person name="Oberbeckmann S."/>
            <person name="Bunk B."/>
            <person name="Jeske O."/>
            <person name="Meyerdierks A."/>
            <person name="Storesund J.E."/>
            <person name="Kallscheuer N."/>
            <person name="Luecker S."/>
            <person name="Lage O.M."/>
            <person name="Pohl T."/>
            <person name="Merkel B.J."/>
            <person name="Hornburger P."/>
            <person name="Mueller R.-W."/>
            <person name="Bruemmer F."/>
            <person name="Labrenz M."/>
            <person name="Spormann A.M."/>
            <person name="Op den Camp H."/>
            <person name="Overmann J."/>
            <person name="Amann R."/>
            <person name="Jetten M.S.M."/>
            <person name="Mascher T."/>
            <person name="Medema M.H."/>
            <person name="Devos D.P."/>
            <person name="Kaster A.-K."/>
            <person name="Ovreas L."/>
            <person name="Rohde M."/>
            <person name="Galperin M.Y."/>
            <person name="Jogler C."/>
        </authorList>
    </citation>
    <scope>NUCLEOTIDE SEQUENCE [LARGE SCALE GENOMIC DNA]</scope>
    <source>
        <strain evidence="7 8">Pan241w</strain>
    </source>
</reference>
<organism evidence="7 8">
    <name type="scientific">Gimesia alba</name>
    <dbReference type="NCBI Taxonomy" id="2527973"/>
    <lineage>
        <taxon>Bacteria</taxon>
        <taxon>Pseudomonadati</taxon>
        <taxon>Planctomycetota</taxon>
        <taxon>Planctomycetia</taxon>
        <taxon>Planctomycetales</taxon>
        <taxon>Planctomycetaceae</taxon>
        <taxon>Gimesia</taxon>
    </lineage>
</organism>
<proteinExistence type="predicted"/>
<evidence type="ECO:0000256" key="3">
    <source>
        <dbReference type="ARBA" id="ARBA00023125"/>
    </source>
</evidence>
<feature type="domain" description="RNA polymerase sigma-70 region 2" evidence="5">
    <location>
        <begin position="137"/>
        <end position="206"/>
    </location>
</feature>
<dbReference type="GO" id="GO:0016987">
    <property type="term" value="F:sigma factor activity"/>
    <property type="evidence" value="ECO:0007669"/>
    <property type="project" value="UniProtKB-KW"/>
</dbReference>
<dbReference type="EMBL" id="CP036269">
    <property type="protein sequence ID" value="QDT41858.1"/>
    <property type="molecule type" value="Genomic_DNA"/>
</dbReference>
<feature type="domain" description="RNA polymerase sigma-70 region 4" evidence="6">
    <location>
        <begin position="247"/>
        <end position="300"/>
    </location>
</feature>